<dbReference type="SUPFAM" id="SSF52821">
    <property type="entry name" value="Rhodanese/Cell cycle control phosphatase"/>
    <property type="match status" value="1"/>
</dbReference>
<keyword evidence="3" id="KW-0378">Hydrolase</keyword>
<dbReference type="InterPro" id="IPR036873">
    <property type="entry name" value="Rhodanese-like_dom_sf"/>
</dbReference>
<dbReference type="InterPro" id="IPR001763">
    <property type="entry name" value="Rhodanese-like_dom"/>
</dbReference>
<accession>A0A8J2ZAD9</accession>
<dbReference type="PANTHER" id="PTHR43084">
    <property type="entry name" value="PERSULFIDE DIOXYGENASE ETHE1"/>
    <property type="match status" value="1"/>
</dbReference>
<sequence>MIFRQLFDPVSCTYTYLLASRRGGEALIIDPVLERVDRYLQLIEELDLRLVKAVDTHLHADHITGLGALRDRTRCITVMGEQSGVDVVSMRVRDGERLEIEGMTLGVVYTPGHTDDSYCFTLPDRVFTGDTLLIRGTGRTDFQNGDPRAQYDSIFNRLLRLPDETLVYPAHDYKGDTVSTIGEERAHNPRLQVRSVEEYVDLMNGLKLANPKMMDVAVPANMRQGLDQEEVARRGWAVGAEEAMALLGRRDAVLVDLRERGERERHGAIPGALHVSYQDLQESIRPGGVLHELASATGRRLVFYCAFGERSAMAVQAAQDAGLAAAAHLQGGIAAWKKAGGPLA</sequence>
<dbReference type="Pfam" id="PF00581">
    <property type="entry name" value="Rhodanese"/>
    <property type="match status" value="1"/>
</dbReference>
<dbReference type="Gene3D" id="3.60.15.10">
    <property type="entry name" value="Ribonuclease Z/Hydroxyacylglutathione hydrolase-like"/>
    <property type="match status" value="1"/>
</dbReference>
<evidence type="ECO:0000256" key="1">
    <source>
        <dbReference type="ARBA" id="ARBA00022723"/>
    </source>
</evidence>
<dbReference type="GO" id="GO:0070813">
    <property type="term" value="P:hydrogen sulfide metabolic process"/>
    <property type="evidence" value="ECO:0007669"/>
    <property type="project" value="TreeGrafter"/>
</dbReference>
<dbReference type="Gene3D" id="3.40.250.10">
    <property type="entry name" value="Rhodanese-like domain"/>
    <property type="match status" value="1"/>
</dbReference>
<dbReference type="GO" id="GO:0006749">
    <property type="term" value="P:glutathione metabolic process"/>
    <property type="evidence" value="ECO:0007669"/>
    <property type="project" value="InterPro"/>
</dbReference>
<evidence type="ECO:0000313" key="4">
    <source>
        <dbReference type="Proteomes" id="UP000597507"/>
    </source>
</evidence>
<dbReference type="InterPro" id="IPR051682">
    <property type="entry name" value="Mito_Persulfide_Diox"/>
</dbReference>
<dbReference type="GO" id="GO:0016787">
    <property type="term" value="F:hydrolase activity"/>
    <property type="evidence" value="ECO:0007669"/>
    <property type="project" value="UniProtKB-KW"/>
</dbReference>
<dbReference type="InterPro" id="IPR001279">
    <property type="entry name" value="Metallo-B-lactamas"/>
</dbReference>
<feature type="domain" description="Rhodanese" evidence="2">
    <location>
        <begin position="248"/>
        <end position="344"/>
    </location>
</feature>
<keyword evidence="1" id="KW-0479">Metal-binding</keyword>
<dbReference type="RefSeq" id="WP_188899187.1">
    <property type="nucleotide sequence ID" value="NZ_BMKS01000003.1"/>
</dbReference>
<dbReference type="PANTHER" id="PTHR43084:SF1">
    <property type="entry name" value="PERSULFIDE DIOXYGENASE ETHE1, MITOCHONDRIAL"/>
    <property type="match status" value="1"/>
</dbReference>
<evidence type="ECO:0000259" key="2">
    <source>
        <dbReference type="PROSITE" id="PS50206"/>
    </source>
</evidence>
<dbReference type="SMART" id="SM00450">
    <property type="entry name" value="RHOD"/>
    <property type="match status" value="1"/>
</dbReference>
<proteinExistence type="predicted"/>
<dbReference type="SMART" id="SM00849">
    <property type="entry name" value="Lactamase_B"/>
    <property type="match status" value="1"/>
</dbReference>
<name>A0A8J2ZAD9_9PROT</name>
<comment type="caution">
    <text evidence="3">The sequence shown here is derived from an EMBL/GenBank/DDBJ whole genome shotgun (WGS) entry which is preliminary data.</text>
</comment>
<dbReference type="CDD" id="cd07724">
    <property type="entry name" value="POD-like_MBL-fold"/>
    <property type="match status" value="1"/>
</dbReference>
<dbReference type="SUPFAM" id="SSF56281">
    <property type="entry name" value="Metallo-hydrolase/oxidoreductase"/>
    <property type="match status" value="1"/>
</dbReference>
<dbReference type="InterPro" id="IPR036866">
    <property type="entry name" value="RibonucZ/Hydroxyglut_hydro"/>
</dbReference>
<dbReference type="EMBL" id="BMKS01000003">
    <property type="protein sequence ID" value="GGG26375.1"/>
    <property type="molecule type" value="Genomic_DNA"/>
</dbReference>
<keyword evidence="4" id="KW-1185">Reference proteome</keyword>
<dbReference type="PROSITE" id="PS50206">
    <property type="entry name" value="RHODANESE_3"/>
    <property type="match status" value="1"/>
</dbReference>
<dbReference type="FunFam" id="3.60.15.10:FF:000070">
    <property type="entry name" value="Glyoxylase, beta-lactamase superfamily II"/>
    <property type="match status" value="1"/>
</dbReference>
<reference evidence="3 4" key="1">
    <citation type="journal article" date="2014" name="Int. J. Syst. Evol. Microbiol.">
        <title>Complete genome sequence of Corynebacterium casei LMG S-19264T (=DSM 44701T), isolated from a smear-ripened cheese.</title>
        <authorList>
            <consortium name="US DOE Joint Genome Institute (JGI-PGF)"/>
            <person name="Walter F."/>
            <person name="Albersmeier A."/>
            <person name="Kalinowski J."/>
            <person name="Ruckert C."/>
        </authorList>
    </citation>
    <scope>NUCLEOTIDE SEQUENCE [LARGE SCALE GENOMIC DNA]</scope>
    <source>
        <strain evidence="3 4">CGMCC 1.16330</strain>
    </source>
</reference>
<evidence type="ECO:0000313" key="3">
    <source>
        <dbReference type="EMBL" id="GGG26375.1"/>
    </source>
</evidence>
<dbReference type="Pfam" id="PF00753">
    <property type="entry name" value="Lactamase_B"/>
    <property type="match status" value="2"/>
</dbReference>
<gene>
    <name evidence="3" type="ORF">GCM10010964_12880</name>
</gene>
<dbReference type="InterPro" id="IPR044528">
    <property type="entry name" value="POD-like_MBL-fold"/>
</dbReference>
<dbReference type="Proteomes" id="UP000597507">
    <property type="component" value="Unassembled WGS sequence"/>
</dbReference>
<dbReference type="GO" id="GO:0050313">
    <property type="term" value="F:sulfur dioxygenase activity"/>
    <property type="evidence" value="ECO:0007669"/>
    <property type="project" value="InterPro"/>
</dbReference>
<dbReference type="AlphaFoldDB" id="A0A8J2ZAD9"/>
<organism evidence="3 4">
    <name type="scientific">Caldovatus sediminis</name>
    <dbReference type="NCBI Taxonomy" id="2041189"/>
    <lineage>
        <taxon>Bacteria</taxon>
        <taxon>Pseudomonadati</taxon>
        <taxon>Pseudomonadota</taxon>
        <taxon>Alphaproteobacteria</taxon>
        <taxon>Acetobacterales</taxon>
        <taxon>Roseomonadaceae</taxon>
        <taxon>Caldovatus</taxon>
    </lineage>
</organism>
<dbReference type="GO" id="GO:0046872">
    <property type="term" value="F:metal ion binding"/>
    <property type="evidence" value="ECO:0007669"/>
    <property type="project" value="UniProtKB-KW"/>
</dbReference>
<protein>
    <submittedName>
        <fullName evidence="3">Hydrolase glyoxylase</fullName>
    </submittedName>
</protein>